<dbReference type="Proteomes" id="UP001216510">
    <property type="component" value="Chromosome"/>
</dbReference>
<keyword evidence="2" id="KW-1133">Transmembrane helix</keyword>
<accession>A0ABY8B683</accession>
<organism evidence="3 4">
    <name type="scientific">Pseudoduganella chitinolytica</name>
    <dbReference type="NCBI Taxonomy" id="34070"/>
    <lineage>
        <taxon>Bacteria</taxon>
        <taxon>Pseudomonadati</taxon>
        <taxon>Pseudomonadota</taxon>
        <taxon>Betaproteobacteria</taxon>
        <taxon>Burkholderiales</taxon>
        <taxon>Oxalobacteraceae</taxon>
        <taxon>Telluria group</taxon>
        <taxon>Pseudoduganella</taxon>
    </lineage>
</organism>
<dbReference type="RefSeq" id="WP_277414211.1">
    <property type="nucleotide sequence ID" value="NZ_CP119083.1"/>
</dbReference>
<feature type="transmembrane region" description="Helical" evidence="2">
    <location>
        <begin position="90"/>
        <end position="107"/>
    </location>
</feature>
<sequence length="217" mass="22698">MSNRVEMVVGFVGQGANGAAAANTLVLSTASGTSSYVLANNIGQVVVSITSIVPALAPIGLQTNTLAGTMTFLKIIGDIKAGAKVDNRDVLTLMGNVAGVVATVAVLTGAGPVAITAAAFGVFVNVVGIGLSSGGLVDYTANMIERIWPSTQPALTFNEYHYDIQGRVRRYDDILNDPESGFSLWIVKDWGNIEFSELPEPPPRRGEDDEVDGDGLE</sequence>
<gene>
    <name evidence="3" type="ORF">PX653_18485</name>
</gene>
<evidence type="ECO:0000256" key="1">
    <source>
        <dbReference type="SAM" id="MobiDB-lite"/>
    </source>
</evidence>
<feature type="transmembrane region" description="Helical" evidence="2">
    <location>
        <begin position="113"/>
        <end position="137"/>
    </location>
</feature>
<feature type="region of interest" description="Disordered" evidence="1">
    <location>
        <begin position="197"/>
        <end position="217"/>
    </location>
</feature>
<evidence type="ECO:0000256" key="2">
    <source>
        <dbReference type="SAM" id="Phobius"/>
    </source>
</evidence>
<reference evidence="3 4" key="1">
    <citation type="submission" date="2023-02" db="EMBL/GenBank/DDBJ databases">
        <title>Gemone sequence of Telluria chitinolytica ACM 3522T.</title>
        <authorList>
            <person name="Frediansyah A."/>
            <person name="Miess H."/>
            <person name="Gross H."/>
        </authorList>
    </citation>
    <scope>NUCLEOTIDE SEQUENCE [LARGE SCALE GENOMIC DNA]</scope>
    <source>
        <strain evidence="3 4">ACM 3522</strain>
    </source>
</reference>
<evidence type="ECO:0000313" key="4">
    <source>
        <dbReference type="Proteomes" id="UP001216510"/>
    </source>
</evidence>
<protein>
    <submittedName>
        <fullName evidence="3">Uncharacterized protein</fullName>
    </submittedName>
</protein>
<evidence type="ECO:0000313" key="3">
    <source>
        <dbReference type="EMBL" id="WEF31439.1"/>
    </source>
</evidence>
<keyword evidence="2" id="KW-0472">Membrane</keyword>
<name>A0ABY8B683_9BURK</name>
<keyword evidence="2" id="KW-0812">Transmembrane</keyword>
<dbReference type="EMBL" id="CP119083">
    <property type="protein sequence ID" value="WEF31439.1"/>
    <property type="molecule type" value="Genomic_DNA"/>
</dbReference>
<keyword evidence="4" id="KW-1185">Reference proteome</keyword>
<proteinExistence type="predicted"/>
<feature type="compositionally biased region" description="Acidic residues" evidence="1">
    <location>
        <begin position="208"/>
        <end position="217"/>
    </location>
</feature>